<name>A0AA48M290_9ZZZZ</name>
<dbReference type="AlphaFoldDB" id="A0AA48M290"/>
<proteinExistence type="predicted"/>
<feature type="compositionally biased region" description="Low complexity" evidence="1">
    <location>
        <begin position="17"/>
        <end position="26"/>
    </location>
</feature>
<sequence length="209" mass="23873">MTKPTGRPRGRPRKAPKPASAQSATPKRPPHRARKLLRDKPERFWLAFLQAALERTKGRISERALLITFAALRHGRPLMTRENLAAMRRGEPYLVAMDEAASRAQPHLSNSKRHKNAFHPPADDTARALRKLRDADPADPDRRWLACMVRSWIICLSGDRDEEWLARELAACAGEITHYETVMQPVLRRDIRATLFLDELLGQLEPPKK</sequence>
<feature type="compositionally biased region" description="Basic residues" evidence="1">
    <location>
        <begin position="1"/>
        <end position="16"/>
    </location>
</feature>
<accession>A0AA48M290</accession>
<reference evidence="2" key="1">
    <citation type="submission" date="2023-07" db="EMBL/GenBank/DDBJ databases">
        <authorList>
            <person name="Pelsma A.J. K."/>
        </authorList>
    </citation>
    <scope>NUCLEOTIDE SEQUENCE</scope>
</reference>
<protein>
    <submittedName>
        <fullName evidence="2">Uncharacterized protein</fullName>
    </submittedName>
</protein>
<evidence type="ECO:0000313" key="2">
    <source>
        <dbReference type="EMBL" id="CAJ0869714.1"/>
    </source>
</evidence>
<dbReference type="EMBL" id="OY288114">
    <property type="protein sequence ID" value="CAJ0869714.1"/>
    <property type="molecule type" value="Genomic_DNA"/>
</dbReference>
<evidence type="ECO:0000256" key="1">
    <source>
        <dbReference type="SAM" id="MobiDB-lite"/>
    </source>
</evidence>
<feature type="region of interest" description="Disordered" evidence="1">
    <location>
        <begin position="1"/>
        <end position="37"/>
    </location>
</feature>
<gene>
    <name evidence="2" type="ORF">AMST5_02162</name>
</gene>
<organism evidence="2">
    <name type="scientific">freshwater sediment metagenome</name>
    <dbReference type="NCBI Taxonomy" id="556182"/>
    <lineage>
        <taxon>unclassified sequences</taxon>
        <taxon>metagenomes</taxon>
        <taxon>ecological metagenomes</taxon>
    </lineage>
</organism>